<protein>
    <recommendedName>
        <fullName evidence="2">Acyltransferase 3 domain-containing protein</fullName>
    </recommendedName>
</protein>
<feature type="transmembrane region" description="Helical" evidence="1">
    <location>
        <begin position="210"/>
        <end position="230"/>
    </location>
</feature>
<evidence type="ECO:0000313" key="3">
    <source>
        <dbReference type="EMBL" id="BEH02939.1"/>
    </source>
</evidence>
<dbReference type="RefSeq" id="WP_286264986.1">
    <property type="nucleotide sequence ID" value="NZ_AP028056.1"/>
</dbReference>
<accession>A0AAN0MHW3</accession>
<dbReference type="AlphaFoldDB" id="A0AAN0MHW3"/>
<dbReference type="Pfam" id="PF01757">
    <property type="entry name" value="Acyl_transf_3"/>
    <property type="match status" value="1"/>
</dbReference>
<organism evidence="3 4">
    <name type="scientific">Brooklawnia propionicigenes</name>
    <dbReference type="NCBI Taxonomy" id="3041175"/>
    <lineage>
        <taxon>Bacteria</taxon>
        <taxon>Bacillati</taxon>
        <taxon>Actinomycetota</taxon>
        <taxon>Actinomycetes</taxon>
        <taxon>Propionibacteriales</taxon>
        <taxon>Propionibacteriaceae</taxon>
        <taxon>Brooklawnia</taxon>
    </lineage>
</organism>
<feature type="transmembrane region" description="Helical" evidence="1">
    <location>
        <begin position="267"/>
        <end position="292"/>
    </location>
</feature>
<dbReference type="GO" id="GO:0009103">
    <property type="term" value="P:lipopolysaccharide biosynthetic process"/>
    <property type="evidence" value="ECO:0007669"/>
    <property type="project" value="TreeGrafter"/>
</dbReference>
<dbReference type="InterPro" id="IPR050879">
    <property type="entry name" value="Acyltransferase_3"/>
</dbReference>
<dbReference type="GO" id="GO:0016747">
    <property type="term" value="F:acyltransferase activity, transferring groups other than amino-acyl groups"/>
    <property type="evidence" value="ECO:0007669"/>
    <property type="project" value="InterPro"/>
</dbReference>
<name>A0AAN0MHW3_9ACTN</name>
<gene>
    <name evidence="3" type="ORF">brsh051_22200</name>
</gene>
<evidence type="ECO:0000313" key="4">
    <source>
        <dbReference type="Proteomes" id="UP001431656"/>
    </source>
</evidence>
<keyword evidence="1" id="KW-0472">Membrane</keyword>
<dbReference type="KEGG" id="broo:brsh051_22200"/>
<keyword evidence="1" id="KW-0812">Transmembrane</keyword>
<feature type="transmembrane region" description="Helical" evidence="1">
    <location>
        <begin position="327"/>
        <end position="346"/>
    </location>
</feature>
<feature type="transmembrane region" description="Helical" evidence="1">
    <location>
        <begin position="42"/>
        <end position="60"/>
    </location>
</feature>
<evidence type="ECO:0000256" key="1">
    <source>
        <dbReference type="SAM" id="Phobius"/>
    </source>
</evidence>
<dbReference type="InterPro" id="IPR002656">
    <property type="entry name" value="Acyl_transf_3_dom"/>
</dbReference>
<keyword evidence="1" id="KW-1133">Transmembrane helix</keyword>
<feature type="transmembrane region" description="Helical" evidence="1">
    <location>
        <begin position="20"/>
        <end position="36"/>
    </location>
</feature>
<evidence type="ECO:0000259" key="2">
    <source>
        <dbReference type="Pfam" id="PF01757"/>
    </source>
</evidence>
<reference evidence="3" key="1">
    <citation type="journal article" date="2024" name="Int. J. Syst. Evol. Microbiol.">
        <title>Brooklawnia propionicigenes sp. nov., a facultatively anaerobic, propionate-producing bacterium isolated from a methanogenic reactor treating waste from cattle farms.</title>
        <authorList>
            <person name="Akita Y."/>
            <person name="Ueki A."/>
            <person name="Tonouchi A."/>
            <person name="Sugawara Y."/>
            <person name="Honma S."/>
            <person name="Kaku N."/>
            <person name="Ueki K."/>
        </authorList>
    </citation>
    <scope>NUCLEOTIDE SEQUENCE</scope>
    <source>
        <strain evidence="3">SH051</strain>
    </source>
</reference>
<sequence length="478" mass="52882">MPSDSQVVNRYSGFRPEVQGLRAIAVLMVVVYHVFIGRVSGGVDIFLLISAFFMTLSFVRKSENGRPLAIGRYWLHTFKRLLPLAAATILLTSIALGLWYPEWAVWAYRGDGLAALFYVENWQLAAVQADYYAADESLASPFQHFWSLSVQGQVFLIWPLIFGLAWLICRKMGWRPVRVLAVLFGLLFAGSLAYSVYITKADQQHAYFDTGARLWEFAFGSLLALTIPFVRSPKWTRVTLGWVGLAGMILCGIVLDVQGVFPGWIALWPLGSAAAIMIAGSSGSALGVDRFLSWSPVQRLGDSAYALYLVHWPILTTYRAVTGQLDVALVPGALLVLSSIGLAVVLTRFIDEPLRRWRWAEATTKHMAAVVAFIVMVTATAVGGWISFETSRLRQETEQARADFERNNPGARSLMDDFVYQGDPGAPVLPEVGGVGRPVDEVVRSLLRQIRPHRRHGPGLLLADTDHLPAVAHRRRGG</sequence>
<dbReference type="EMBL" id="AP028056">
    <property type="protein sequence ID" value="BEH02939.1"/>
    <property type="molecule type" value="Genomic_DNA"/>
</dbReference>
<feature type="transmembrane region" description="Helical" evidence="1">
    <location>
        <begin position="145"/>
        <end position="167"/>
    </location>
</feature>
<keyword evidence="4" id="KW-1185">Reference proteome</keyword>
<dbReference type="PANTHER" id="PTHR23028:SF53">
    <property type="entry name" value="ACYL_TRANSF_3 DOMAIN-CONTAINING PROTEIN"/>
    <property type="match status" value="1"/>
</dbReference>
<feature type="transmembrane region" description="Helical" evidence="1">
    <location>
        <begin position="81"/>
        <end position="100"/>
    </location>
</feature>
<feature type="transmembrane region" description="Helical" evidence="1">
    <location>
        <begin position="179"/>
        <end position="198"/>
    </location>
</feature>
<feature type="domain" description="Acyltransferase 3" evidence="2">
    <location>
        <begin position="17"/>
        <end position="347"/>
    </location>
</feature>
<dbReference type="Proteomes" id="UP001431656">
    <property type="component" value="Chromosome"/>
</dbReference>
<feature type="transmembrane region" description="Helical" evidence="1">
    <location>
        <begin position="242"/>
        <end position="261"/>
    </location>
</feature>
<feature type="transmembrane region" description="Helical" evidence="1">
    <location>
        <begin position="367"/>
        <end position="388"/>
    </location>
</feature>
<proteinExistence type="predicted"/>
<dbReference type="PANTHER" id="PTHR23028">
    <property type="entry name" value="ACETYLTRANSFERASE"/>
    <property type="match status" value="1"/>
</dbReference>
<dbReference type="GO" id="GO:0016020">
    <property type="term" value="C:membrane"/>
    <property type="evidence" value="ECO:0007669"/>
    <property type="project" value="TreeGrafter"/>
</dbReference>